<comment type="caution">
    <text evidence="2">The sequence shown here is derived from an EMBL/GenBank/DDBJ whole genome shotgun (WGS) entry which is preliminary data.</text>
</comment>
<keyword evidence="3" id="KW-1185">Reference proteome</keyword>
<feature type="chain" id="PRO_5040484343" evidence="1">
    <location>
        <begin position="18"/>
        <end position="151"/>
    </location>
</feature>
<evidence type="ECO:0000313" key="3">
    <source>
        <dbReference type="Proteomes" id="UP000701801"/>
    </source>
</evidence>
<sequence length="151" mass="16768">MLFNTFTLVAFLVSVSASPVTPEEQLARIPLGRYDQWVVGGWRAFCDQTQDNYCQYDFEIVGGEIKGPDVHVPGFRATCGAIWQIKKTFYPMKCQIGEETPGISSGNTTRSMNVKLLTPEDNPKGLLQVSYSFAEPGRPPRQAFLSLSVLT</sequence>
<accession>A0A9N9LMW0</accession>
<feature type="signal peptide" evidence="1">
    <location>
        <begin position="1"/>
        <end position="17"/>
    </location>
</feature>
<dbReference type="EMBL" id="CAJVRM010000246">
    <property type="protein sequence ID" value="CAG8978215.1"/>
    <property type="molecule type" value="Genomic_DNA"/>
</dbReference>
<name>A0A9N9LMW0_9HELO</name>
<evidence type="ECO:0000256" key="1">
    <source>
        <dbReference type="SAM" id="SignalP"/>
    </source>
</evidence>
<organism evidence="2 3">
    <name type="scientific">Hymenoscyphus albidus</name>
    <dbReference type="NCBI Taxonomy" id="595503"/>
    <lineage>
        <taxon>Eukaryota</taxon>
        <taxon>Fungi</taxon>
        <taxon>Dikarya</taxon>
        <taxon>Ascomycota</taxon>
        <taxon>Pezizomycotina</taxon>
        <taxon>Leotiomycetes</taxon>
        <taxon>Helotiales</taxon>
        <taxon>Helotiaceae</taxon>
        <taxon>Hymenoscyphus</taxon>
    </lineage>
</organism>
<gene>
    <name evidence="2" type="ORF">HYALB_00011796</name>
</gene>
<proteinExistence type="predicted"/>
<dbReference type="Proteomes" id="UP000701801">
    <property type="component" value="Unassembled WGS sequence"/>
</dbReference>
<dbReference type="AlphaFoldDB" id="A0A9N9LMW0"/>
<evidence type="ECO:0000313" key="2">
    <source>
        <dbReference type="EMBL" id="CAG8978215.1"/>
    </source>
</evidence>
<protein>
    <submittedName>
        <fullName evidence="2">Uncharacterized protein</fullName>
    </submittedName>
</protein>
<reference evidence="2" key="1">
    <citation type="submission" date="2021-07" db="EMBL/GenBank/DDBJ databases">
        <authorList>
            <person name="Durling M."/>
        </authorList>
    </citation>
    <scope>NUCLEOTIDE SEQUENCE</scope>
</reference>
<keyword evidence="1" id="KW-0732">Signal</keyword>